<geneLocation type="plasmid" evidence="8">
    <name>p1</name>
</geneLocation>
<feature type="transmembrane region" description="Helical" evidence="6">
    <location>
        <begin position="204"/>
        <end position="221"/>
    </location>
</feature>
<evidence type="ECO:0000256" key="6">
    <source>
        <dbReference type="RuleBase" id="RU366058"/>
    </source>
</evidence>
<sequence>MHRSQRRQILFNRSNGIALGILLLCLLLCLWLTQPDFNQFMVNLFTPDGFEQTVRRLGSWGALIYIGLITLSVVVSPIPSAPLAVIAGALWGTVLAGIYSVIGGFLGGLIAYYLGRTLGRSAIKALTGKIVVFSKRKGEIYLGWLIFGSRLLPVLSFDLISYGAGMTGLSLPIYATATLLGMIPSTFLLTYLGDAIVVDFPQGIVLSIMFLIILVGLPWGIRRYNWLGLRDTVRME</sequence>
<evidence type="ECO:0000256" key="1">
    <source>
        <dbReference type="ARBA" id="ARBA00004651"/>
    </source>
</evidence>
<keyword evidence="8" id="KW-0614">Plasmid</keyword>
<dbReference type="GO" id="GO:0005886">
    <property type="term" value="C:plasma membrane"/>
    <property type="evidence" value="ECO:0007669"/>
    <property type="project" value="UniProtKB-SubCell"/>
</dbReference>
<accession>A0AA97AJT8</accession>
<keyword evidence="5 6" id="KW-0472">Membrane</keyword>
<reference evidence="8" key="1">
    <citation type="submission" date="2020-05" db="EMBL/GenBank/DDBJ databases">
        <authorList>
            <person name="Zhu T."/>
            <person name="Keshari N."/>
            <person name="Lu X."/>
        </authorList>
    </citation>
    <scope>NUCLEOTIDE SEQUENCE</scope>
    <source>
        <strain evidence="8">NK1-12</strain>
        <plasmid evidence="8">p1</plasmid>
    </source>
</reference>
<dbReference type="AlphaFoldDB" id="A0AA97AJT8"/>
<feature type="transmembrane region" description="Helical" evidence="6">
    <location>
        <begin position="90"/>
        <end position="114"/>
    </location>
</feature>
<evidence type="ECO:0000259" key="7">
    <source>
        <dbReference type="Pfam" id="PF09335"/>
    </source>
</evidence>
<evidence type="ECO:0000256" key="5">
    <source>
        <dbReference type="ARBA" id="ARBA00023136"/>
    </source>
</evidence>
<dbReference type="Pfam" id="PF09335">
    <property type="entry name" value="VTT_dom"/>
    <property type="match status" value="1"/>
</dbReference>
<feature type="domain" description="VTT" evidence="7">
    <location>
        <begin position="78"/>
        <end position="194"/>
    </location>
</feature>
<dbReference type="PANTHER" id="PTHR12677:SF59">
    <property type="entry name" value="GOLGI APPARATUS MEMBRANE PROTEIN TVP38-RELATED"/>
    <property type="match status" value="1"/>
</dbReference>
<feature type="transmembrane region" description="Helical" evidence="6">
    <location>
        <begin position="59"/>
        <end position="78"/>
    </location>
</feature>
<keyword evidence="3 6" id="KW-0812">Transmembrane</keyword>
<dbReference type="PANTHER" id="PTHR12677">
    <property type="entry name" value="GOLGI APPARATUS MEMBRANE PROTEIN TVP38-RELATED"/>
    <property type="match status" value="1"/>
</dbReference>
<comment type="subcellular location">
    <subcellularLocation>
        <location evidence="1 6">Cell membrane</location>
        <topology evidence="1 6">Multi-pass membrane protein</topology>
    </subcellularLocation>
</comment>
<protein>
    <recommendedName>
        <fullName evidence="6">TVP38/TMEM64 family membrane protein</fullName>
    </recommendedName>
</protein>
<keyword evidence="2 6" id="KW-1003">Cell membrane</keyword>
<evidence type="ECO:0000256" key="4">
    <source>
        <dbReference type="ARBA" id="ARBA00022989"/>
    </source>
</evidence>
<comment type="similarity">
    <text evidence="6">Belongs to the TVP38/TMEM64 family.</text>
</comment>
<organism evidence="8">
    <name type="scientific">Leptolyngbya sp. NK1-12</name>
    <dbReference type="NCBI Taxonomy" id="2547451"/>
    <lineage>
        <taxon>Bacteria</taxon>
        <taxon>Bacillati</taxon>
        <taxon>Cyanobacteriota</taxon>
        <taxon>Cyanophyceae</taxon>
        <taxon>Leptolyngbyales</taxon>
        <taxon>Leptolyngbyaceae</taxon>
        <taxon>Leptolyngbya group</taxon>
        <taxon>Leptolyngbya</taxon>
    </lineage>
</organism>
<name>A0AA97AJT8_9CYAN</name>
<evidence type="ECO:0000256" key="2">
    <source>
        <dbReference type="ARBA" id="ARBA00022475"/>
    </source>
</evidence>
<evidence type="ECO:0000256" key="3">
    <source>
        <dbReference type="ARBA" id="ARBA00022692"/>
    </source>
</evidence>
<dbReference type="InterPro" id="IPR032816">
    <property type="entry name" value="VTT_dom"/>
</dbReference>
<gene>
    <name evidence="8" type="ORF">HJG54_34915</name>
</gene>
<evidence type="ECO:0000313" key="8">
    <source>
        <dbReference type="EMBL" id="WNZ28170.1"/>
    </source>
</evidence>
<keyword evidence="4 6" id="KW-1133">Transmembrane helix</keyword>
<dbReference type="EMBL" id="CP053588">
    <property type="protein sequence ID" value="WNZ28170.1"/>
    <property type="molecule type" value="Genomic_DNA"/>
</dbReference>
<dbReference type="RefSeq" id="WP_316437258.1">
    <property type="nucleotide sequence ID" value="NZ_CP053588.1"/>
</dbReference>
<proteinExistence type="inferred from homology"/>
<dbReference type="InterPro" id="IPR015414">
    <property type="entry name" value="TMEM64"/>
</dbReference>
<feature type="transmembrane region" description="Helical" evidence="6">
    <location>
        <begin position="172"/>
        <end position="192"/>
    </location>
</feature>
<feature type="transmembrane region" description="Helical" evidence="6">
    <location>
        <begin position="141"/>
        <end position="160"/>
    </location>
</feature>